<gene>
    <name evidence="7" type="ORF">ACJRO7_028760</name>
</gene>
<accession>A0ABD3JW93</accession>
<evidence type="ECO:0000313" key="8">
    <source>
        <dbReference type="Proteomes" id="UP001634007"/>
    </source>
</evidence>
<dbReference type="GO" id="GO:0016787">
    <property type="term" value="F:hydrolase activity"/>
    <property type="evidence" value="ECO:0007669"/>
    <property type="project" value="UniProtKB-KW"/>
</dbReference>
<evidence type="ECO:0000256" key="1">
    <source>
        <dbReference type="ARBA" id="ARBA00022741"/>
    </source>
</evidence>
<keyword evidence="4" id="KW-0067">ATP-binding</keyword>
<feature type="domain" description="DEAD/DEAH-box helicase" evidence="6">
    <location>
        <begin position="236"/>
        <end position="347"/>
    </location>
</feature>
<dbReference type="SUPFAM" id="SSF52540">
    <property type="entry name" value="P-loop containing nucleoside triphosphate hydrolases"/>
    <property type="match status" value="1"/>
</dbReference>
<name>A0ABD3JW93_EUCGL</name>
<evidence type="ECO:0000256" key="2">
    <source>
        <dbReference type="ARBA" id="ARBA00022801"/>
    </source>
</evidence>
<keyword evidence="3" id="KW-0347">Helicase</keyword>
<feature type="region of interest" description="Disordered" evidence="5">
    <location>
        <begin position="1"/>
        <end position="148"/>
    </location>
</feature>
<feature type="compositionally biased region" description="Basic and acidic residues" evidence="5">
    <location>
        <begin position="68"/>
        <end position="80"/>
    </location>
</feature>
<dbReference type="Pfam" id="PF00270">
    <property type="entry name" value="DEAD"/>
    <property type="match status" value="1"/>
</dbReference>
<dbReference type="Proteomes" id="UP001634007">
    <property type="component" value="Unassembled WGS sequence"/>
</dbReference>
<organism evidence="7 8">
    <name type="scientific">Eucalyptus globulus</name>
    <name type="common">Tasmanian blue gum</name>
    <dbReference type="NCBI Taxonomy" id="34317"/>
    <lineage>
        <taxon>Eukaryota</taxon>
        <taxon>Viridiplantae</taxon>
        <taxon>Streptophyta</taxon>
        <taxon>Embryophyta</taxon>
        <taxon>Tracheophyta</taxon>
        <taxon>Spermatophyta</taxon>
        <taxon>Magnoliopsida</taxon>
        <taxon>eudicotyledons</taxon>
        <taxon>Gunneridae</taxon>
        <taxon>Pentapetalae</taxon>
        <taxon>rosids</taxon>
        <taxon>malvids</taxon>
        <taxon>Myrtales</taxon>
        <taxon>Myrtaceae</taxon>
        <taxon>Myrtoideae</taxon>
        <taxon>Eucalypteae</taxon>
        <taxon>Eucalyptus</taxon>
    </lineage>
</organism>
<sequence length="411" mass="45116">MAKGDDSVQRKKNKTNRKKLQKKQDSSTVSARVAAIIAAKKRRKSGKRRACQGMCFSLPTPDNPFNDQHGKDGLSKDIKNGKSAKSRKAASERNDNGADPVPNTGNNTKRLKKEQERDLTSDGKPMKRCNTDGKVIKKNDSQGQQGHAWQNSCSSKFLTLCLKTLEDALWHENAQNGDTINPLFVNAWGIEFWKLYASGKDILETSGVCSSAKQIAWIVSIAADTFARKEKEGLSLTSPFLLYLVPTAEKAAEVRAICKPLKALGIHTVSIHCGTSIDHQIHGLTSCEPEFLVSTPERLLELITLKAIDISQTSLLVVDGVKTLSKGAYLDVIKSVRQFISGNPRTVVFNDCLDGPCTATLQNLMNGPIERLSLNDTITPCIVQSANICTSEGEKPLKFPHGRKCTDSWNH</sequence>
<dbReference type="GO" id="GO:0005524">
    <property type="term" value="F:ATP binding"/>
    <property type="evidence" value="ECO:0007669"/>
    <property type="project" value="UniProtKB-KW"/>
</dbReference>
<reference evidence="7 8" key="1">
    <citation type="submission" date="2024-11" db="EMBL/GenBank/DDBJ databases">
        <title>Chromosome-level genome assembly of Eucalyptus globulus Labill. provides insights into its genome evolution.</title>
        <authorList>
            <person name="Li X."/>
        </authorList>
    </citation>
    <scope>NUCLEOTIDE SEQUENCE [LARGE SCALE GENOMIC DNA]</scope>
    <source>
        <strain evidence="7">CL2024</strain>
        <tissue evidence="7">Fresh tender leaves</tissue>
    </source>
</reference>
<dbReference type="Gene3D" id="3.40.50.300">
    <property type="entry name" value="P-loop containing nucleotide triphosphate hydrolases"/>
    <property type="match status" value="1"/>
</dbReference>
<dbReference type="AlphaFoldDB" id="A0ABD3JW93"/>
<evidence type="ECO:0000256" key="3">
    <source>
        <dbReference type="ARBA" id="ARBA00022806"/>
    </source>
</evidence>
<feature type="compositionally biased region" description="Basic residues" evidence="5">
    <location>
        <begin position="10"/>
        <end position="21"/>
    </location>
</feature>
<keyword evidence="2" id="KW-0378">Hydrolase</keyword>
<dbReference type="EMBL" id="JBJKBG010000007">
    <property type="protein sequence ID" value="KAL3731950.1"/>
    <property type="molecule type" value="Genomic_DNA"/>
</dbReference>
<dbReference type="PANTHER" id="PTHR47960">
    <property type="entry name" value="DEAD-BOX ATP-DEPENDENT RNA HELICASE 50"/>
    <property type="match status" value="1"/>
</dbReference>
<evidence type="ECO:0000259" key="6">
    <source>
        <dbReference type="Pfam" id="PF00270"/>
    </source>
</evidence>
<dbReference type="InterPro" id="IPR011545">
    <property type="entry name" value="DEAD/DEAH_box_helicase_dom"/>
</dbReference>
<evidence type="ECO:0000313" key="7">
    <source>
        <dbReference type="EMBL" id="KAL3731950.1"/>
    </source>
</evidence>
<keyword evidence="8" id="KW-1185">Reference proteome</keyword>
<feature type="compositionally biased region" description="Low complexity" evidence="5">
    <location>
        <begin position="29"/>
        <end position="38"/>
    </location>
</feature>
<dbReference type="GO" id="GO:0004386">
    <property type="term" value="F:helicase activity"/>
    <property type="evidence" value="ECO:0007669"/>
    <property type="project" value="UniProtKB-KW"/>
</dbReference>
<protein>
    <recommendedName>
        <fullName evidence="6">DEAD/DEAH-box helicase domain-containing protein</fullName>
    </recommendedName>
</protein>
<comment type="caution">
    <text evidence="7">The sequence shown here is derived from an EMBL/GenBank/DDBJ whole genome shotgun (WGS) entry which is preliminary data.</text>
</comment>
<feature type="compositionally biased region" description="Basic and acidic residues" evidence="5">
    <location>
        <begin position="113"/>
        <end position="140"/>
    </location>
</feature>
<keyword evidence="1" id="KW-0547">Nucleotide-binding</keyword>
<feature type="compositionally biased region" description="Basic residues" evidence="5">
    <location>
        <begin position="39"/>
        <end position="50"/>
    </location>
</feature>
<proteinExistence type="predicted"/>
<dbReference type="InterPro" id="IPR027417">
    <property type="entry name" value="P-loop_NTPase"/>
</dbReference>
<evidence type="ECO:0000256" key="5">
    <source>
        <dbReference type="SAM" id="MobiDB-lite"/>
    </source>
</evidence>
<evidence type="ECO:0000256" key="4">
    <source>
        <dbReference type="ARBA" id="ARBA00022840"/>
    </source>
</evidence>